<evidence type="ECO:0000313" key="3">
    <source>
        <dbReference type="EMBL" id="KZT28121.1"/>
    </source>
</evidence>
<dbReference type="InParanoid" id="A0A165UGG8"/>
<evidence type="ECO:0000256" key="2">
    <source>
        <dbReference type="SAM" id="Phobius"/>
    </source>
</evidence>
<keyword evidence="2" id="KW-0812">Transmembrane</keyword>
<organism evidence="3 4">
    <name type="scientific">Neolentinus lepideus HHB14362 ss-1</name>
    <dbReference type="NCBI Taxonomy" id="1314782"/>
    <lineage>
        <taxon>Eukaryota</taxon>
        <taxon>Fungi</taxon>
        <taxon>Dikarya</taxon>
        <taxon>Basidiomycota</taxon>
        <taxon>Agaricomycotina</taxon>
        <taxon>Agaricomycetes</taxon>
        <taxon>Gloeophyllales</taxon>
        <taxon>Gloeophyllaceae</taxon>
        <taxon>Neolentinus</taxon>
    </lineage>
</organism>
<feature type="region of interest" description="Disordered" evidence="1">
    <location>
        <begin position="315"/>
        <end position="363"/>
    </location>
</feature>
<sequence>MTGLSYQKSNILWLWIQSVLYGIYIPVFGASVYILASQEQSSQANRRFMLGTAILFTIVSLETVCTFVDIFMTSDIMASTPYSGETPEIVQEKNISNFIDCFLDALNTTNIIFADGLLIWRCYMVWGRSIVVTIFPVIMLAAGSACGYTMVYLDSQFFLLRLRTAWNLPPPPEWTQLEKMYEYMSVAYYSTTLVTNLLMTSLIAFRIWRINKGLRPHLGPDHGGAYRRIVLAMVETGAIYSACLLIAVVYDARSALTATQALGVSRSVVVMISGIAPTLLIVLAGLRRTTEPSALVSTGIAFHIPPTLPVIEVTQSTESTSPTRGDGQVLSETDNDKPPTEEAKVSLRGEESDQSNVSTLVSQ</sequence>
<feature type="transmembrane region" description="Helical" evidence="2">
    <location>
        <begin position="229"/>
        <end position="248"/>
    </location>
</feature>
<feature type="compositionally biased region" description="Basic and acidic residues" evidence="1">
    <location>
        <begin position="334"/>
        <end position="351"/>
    </location>
</feature>
<keyword evidence="2" id="KW-1133">Transmembrane helix</keyword>
<feature type="transmembrane region" description="Helical" evidence="2">
    <location>
        <begin position="130"/>
        <end position="153"/>
    </location>
</feature>
<reference evidence="3 4" key="1">
    <citation type="journal article" date="2016" name="Mol. Biol. Evol.">
        <title>Comparative Genomics of Early-Diverging Mushroom-Forming Fungi Provides Insights into the Origins of Lignocellulose Decay Capabilities.</title>
        <authorList>
            <person name="Nagy L.G."/>
            <person name="Riley R."/>
            <person name="Tritt A."/>
            <person name="Adam C."/>
            <person name="Daum C."/>
            <person name="Floudas D."/>
            <person name="Sun H."/>
            <person name="Yadav J.S."/>
            <person name="Pangilinan J."/>
            <person name="Larsson K.H."/>
            <person name="Matsuura K."/>
            <person name="Barry K."/>
            <person name="Labutti K."/>
            <person name="Kuo R."/>
            <person name="Ohm R.A."/>
            <person name="Bhattacharya S.S."/>
            <person name="Shirouzu T."/>
            <person name="Yoshinaga Y."/>
            <person name="Martin F.M."/>
            <person name="Grigoriev I.V."/>
            <person name="Hibbett D.S."/>
        </authorList>
    </citation>
    <scope>NUCLEOTIDE SEQUENCE [LARGE SCALE GENOMIC DNA]</scope>
    <source>
        <strain evidence="3 4">HHB14362 ss-1</strain>
    </source>
</reference>
<gene>
    <name evidence="3" type="ORF">NEOLEDRAFT_1130097</name>
</gene>
<dbReference type="Proteomes" id="UP000076761">
    <property type="component" value="Unassembled WGS sequence"/>
</dbReference>
<evidence type="ECO:0000313" key="4">
    <source>
        <dbReference type="Proteomes" id="UP000076761"/>
    </source>
</evidence>
<protein>
    <recommendedName>
        <fullName evidence="5">Fungal pheromone STE3G-protein-coupled receptor</fullName>
    </recommendedName>
</protein>
<keyword evidence="2" id="KW-0472">Membrane</keyword>
<keyword evidence="4" id="KW-1185">Reference proteome</keyword>
<dbReference type="AlphaFoldDB" id="A0A165UGG8"/>
<dbReference type="STRING" id="1314782.A0A165UGG8"/>
<evidence type="ECO:0000256" key="1">
    <source>
        <dbReference type="SAM" id="MobiDB-lite"/>
    </source>
</evidence>
<dbReference type="EMBL" id="KV425559">
    <property type="protein sequence ID" value="KZT28121.1"/>
    <property type="molecule type" value="Genomic_DNA"/>
</dbReference>
<feature type="compositionally biased region" description="Polar residues" evidence="1">
    <location>
        <begin position="354"/>
        <end position="363"/>
    </location>
</feature>
<feature type="transmembrane region" description="Helical" evidence="2">
    <location>
        <begin position="12"/>
        <end position="36"/>
    </location>
</feature>
<proteinExistence type="predicted"/>
<feature type="transmembrane region" description="Helical" evidence="2">
    <location>
        <begin position="268"/>
        <end position="286"/>
    </location>
</feature>
<feature type="transmembrane region" description="Helical" evidence="2">
    <location>
        <begin position="48"/>
        <end position="72"/>
    </location>
</feature>
<feature type="transmembrane region" description="Helical" evidence="2">
    <location>
        <begin position="186"/>
        <end position="208"/>
    </location>
</feature>
<name>A0A165UGG8_9AGAM</name>
<evidence type="ECO:0008006" key="5">
    <source>
        <dbReference type="Google" id="ProtNLM"/>
    </source>
</evidence>
<dbReference type="OrthoDB" id="3226582at2759"/>
<accession>A0A165UGG8</accession>